<organism evidence="3 4">
    <name type="scientific">Trypanosoma theileri</name>
    <dbReference type="NCBI Taxonomy" id="67003"/>
    <lineage>
        <taxon>Eukaryota</taxon>
        <taxon>Discoba</taxon>
        <taxon>Euglenozoa</taxon>
        <taxon>Kinetoplastea</taxon>
        <taxon>Metakinetoplastina</taxon>
        <taxon>Trypanosomatida</taxon>
        <taxon>Trypanosomatidae</taxon>
        <taxon>Trypanosoma</taxon>
    </lineage>
</organism>
<dbReference type="AlphaFoldDB" id="A0A1X0NZ54"/>
<feature type="region of interest" description="Disordered" evidence="2">
    <location>
        <begin position="1"/>
        <end position="55"/>
    </location>
</feature>
<keyword evidence="1" id="KW-0175">Coiled coil</keyword>
<evidence type="ECO:0000256" key="2">
    <source>
        <dbReference type="SAM" id="MobiDB-lite"/>
    </source>
</evidence>
<dbReference type="VEuPathDB" id="TriTrypDB:TM35_000102330"/>
<dbReference type="RefSeq" id="XP_028884031.1">
    <property type="nucleotide sequence ID" value="XM_029024724.1"/>
</dbReference>
<reference evidence="3 4" key="1">
    <citation type="submission" date="2017-03" db="EMBL/GenBank/DDBJ databases">
        <title>An alternative strategy for trypanosome survival in the mammalian bloodstream revealed through genome and transcriptome analysis of the ubiquitous bovine parasite Trypanosoma (Megatrypanum) theileri.</title>
        <authorList>
            <person name="Kelly S."/>
            <person name="Ivens A."/>
            <person name="Mott A."/>
            <person name="O'Neill E."/>
            <person name="Emms D."/>
            <person name="Macleod O."/>
            <person name="Voorheis P."/>
            <person name="Matthews J."/>
            <person name="Matthews K."/>
            <person name="Carrington M."/>
        </authorList>
    </citation>
    <scope>NUCLEOTIDE SEQUENCE [LARGE SCALE GENOMIC DNA]</scope>
    <source>
        <strain evidence="3">Edinburgh</strain>
    </source>
</reference>
<feature type="compositionally biased region" description="Basic and acidic residues" evidence="2">
    <location>
        <begin position="1"/>
        <end position="16"/>
    </location>
</feature>
<dbReference type="GeneID" id="39984504"/>
<evidence type="ECO:0000256" key="1">
    <source>
        <dbReference type="SAM" id="Coils"/>
    </source>
</evidence>
<dbReference type="EMBL" id="NBCO01000010">
    <property type="protein sequence ID" value="ORC89965.1"/>
    <property type="molecule type" value="Genomic_DNA"/>
</dbReference>
<accession>A0A1X0NZ54</accession>
<feature type="compositionally biased region" description="Basic and acidic residues" evidence="2">
    <location>
        <begin position="33"/>
        <end position="46"/>
    </location>
</feature>
<protein>
    <submittedName>
        <fullName evidence="3">Uncharacterized protein</fullName>
    </submittedName>
</protein>
<evidence type="ECO:0000313" key="3">
    <source>
        <dbReference type="EMBL" id="ORC89965.1"/>
    </source>
</evidence>
<feature type="compositionally biased region" description="Low complexity" evidence="2">
    <location>
        <begin position="85"/>
        <end position="96"/>
    </location>
</feature>
<name>A0A1X0NZ54_9TRYP</name>
<proteinExistence type="predicted"/>
<feature type="region of interest" description="Disordered" evidence="2">
    <location>
        <begin position="84"/>
        <end position="106"/>
    </location>
</feature>
<dbReference type="OrthoDB" id="247409at2759"/>
<gene>
    <name evidence="3" type="ORF">TM35_000102330</name>
</gene>
<dbReference type="PANTHER" id="PTHR35381">
    <property type="entry name" value="EF-HAND DOMAIN-CONTAINING PROTEIN"/>
    <property type="match status" value="1"/>
</dbReference>
<dbReference type="Proteomes" id="UP000192257">
    <property type="component" value="Unassembled WGS sequence"/>
</dbReference>
<comment type="caution">
    <text evidence="3">The sequence shown here is derived from an EMBL/GenBank/DDBJ whole genome shotgun (WGS) entry which is preliminary data.</text>
</comment>
<evidence type="ECO:0000313" key="4">
    <source>
        <dbReference type="Proteomes" id="UP000192257"/>
    </source>
</evidence>
<keyword evidence="4" id="KW-1185">Reference proteome</keyword>
<feature type="coiled-coil region" evidence="1">
    <location>
        <begin position="450"/>
        <end position="477"/>
    </location>
</feature>
<dbReference type="PANTHER" id="PTHR35381:SF1">
    <property type="entry name" value="EF-HAND DOMAIN-CONTAINING PROTEIN"/>
    <property type="match status" value="1"/>
</dbReference>
<sequence length="477" mass="55952">MESVDDHGGAHTHQLEEVVAGTQEPQEEEEQHEQEFMNDKKEEESQQKLSPWDRLYEEGLRREMRRLEMCEKAMADRLTRSLFGQQQEQIQQQQQQHPSPTERGNVVWTNDFNERQQKWLEECGERVQQLREAAELAELSRLQPPTINESSRRMTMKAGYEGPIRGWEEHFARYVLRSSPNRPSIPAHMFRPNINLNACRSTGPDADVVERLYSDDEKRRQRLNELISKYRREELIDNSTGKPYFKPHSLYRTGNIAKDGQNNRSAAEAAETLYLKALEQRDKHKALLEEAHEQHSFSPYINERSRKMAIKRKTKEEKKQNVISPPVITPKKKSKINMGDFLLREAKCLERRRQKMQEVGKLLLEKEQQECTFNPRISKKSVEIFEGSQHRFNSHSPLQDIVQLQNINQMSPAEEDFNLYQEEVPVYDVSSPSLYNSKPVSNTMTSSTDNDNGSQLINEFEQKMKELLDEWRSLEHV</sequence>